<comment type="caution">
    <text evidence="6">The sequence shown here is derived from an EMBL/GenBank/DDBJ whole genome shotgun (WGS) entry which is preliminary data.</text>
</comment>
<dbReference type="Gene3D" id="1.10.10.10">
    <property type="entry name" value="Winged helix-like DNA-binding domain superfamily/Winged helix DNA-binding domain"/>
    <property type="match status" value="1"/>
</dbReference>
<keyword evidence="4" id="KW-0804">Transcription</keyword>
<protein>
    <submittedName>
        <fullName evidence="6">LysR family transcriptional regulator</fullName>
    </submittedName>
</protein>
<comment type="similarity">
    <text evidence="1">Belongs to the LysR transcriptional regulatory family.</text>
</comment>
<evidence type="ECO:0000313" key="6">
    <source>
        <dbReference type="EMBL" id="TQE91341.1"/>
    </source>
</evidence>
<dbReference type="Proteomes" id="UP000315753">
    <property type="component" value="Unassembled WGS sequence"/>
</dbReference>
<name>A0A540V3P1_9BACL</name>
<gene>
    <name evidence="6" type="ORF">FKZ59_05000</name>
</gene>
<dbReference type="FunFam" id="1.10.10.10:FF:000001">
    <property type="entry name" value="LysR family transcriptional regulator"/>
    <property type="match status" value="1"/>
</dbReference>
<evidence type="ECO:0000256" key="4">
    <source>
        <dbReference type="ARBA" id="ARBA00023163"/>
    </source>
</evidence>
<feature type="domain" description="HTH lysR-type" evidence="5">
    <location>
        <begin position="11"/>
        <end position="68"/>
    </location>
</feature>
<evidence type="ECO:0000256" key="3">
    <source>
        <dbReference type="ARBA" id="ARBA00023125"/>
    </source>
</evidence>
<dbReference type="PANTHER" id="PTHR30419:SF28">
    <property type="entry name" value="HTH-TYPE TRANSCRIPTIONAL REGULATOR BSDA"/>
    <property type="match status" value="1"/>
</dbReference>
<evidence type="ECO:0000256" key="1">
    <source>
        <dbReference type="ARBA" id="ARBA00009437"/>
    </source>
</evidence>
<sequence>MQLIWEGCRILDIRQLRYFVTVAEEGQITRAARKLNMAQPPLSQQLKSIEEELGTNLFYRNSRNVELTEAGALLYKRAVSILHQLEDALVEVKETGDGLRGMLSLGASKSCALNYLPDRIKEFRNKYPLTTFKILDGHPYQVVKFLEERLVEMAVVRFASDQHLDFESKTLKIEPYVLFVPKQWNWDSGRGSISMKELEGIPLITVVQDDAVYNSFYDLCLKQGIKLNIIGECHDAATIFSLVSSGLGATVMPQSTYYLKTKLDIQIVEIEDCTLYNKTSLIWDKKRPLSKVAQRFIEMF</sequence>
<keyword evidence="2" id="KW-0805">Transcription regulation</keyword>
<dbReference type="OrthoDB" id="9803735at2"/>
<dbReference type="EMBL" id="VIGD01000005">
    <property type="protein sequence ID" value="TQE91341.1"/>
    <property type="molecule type" value="Genomic_DNA"/>
</dbReference>
<proteinExistence type="inferred from homology"/>
<dbReference type="SUPFAM" id="SSF53850">
    <property type="entry name" value="Periplasmic binding protein-like II"/>
    <property type="match status" value="1"/>
</dbReference>
<dbReference type="InterPro" id="IPR050950">
    <property type="entry name" value="HTH-type_LysR_regulators"/>
</dbReference>
<dbReference type="CDD" id="cd05466">
    <property type="entry name" value="PBP2_LTTR_substrate"/>
    <property type="match status" value="1"/>
</dbReference>
<dbReference type="PROSITE" id="PS50931">
    <property type="entry name" value="HTH_LYSR"/>
    <property type="match status" value="1"/>
</dbReference>
<dbReference type="Gene3D" id="3.40.190.290">
    <property type="match status" value="1"/>
</dbReference>
<evidence type="ECO:0000256" key="2">
    <source>
        <dbReference type="ARBA" id="ARBA00023015"/>
    </source>
</evidence>
<reference evidence="6 7" key="1">
    <citation type="submission" date="2019-06" db="EMBL/GenBank/DDBJ databases">
        <title>Genome sequence of Ureibacillus terrenus.</title>
        <authorList>
            <person name="Maclea K.S."/>
            <person name="Simoes M."/>
        </authorList>
    </citation>
    <scope>NUCLEOTIDE SEQUENCE [LARGE SCALE GENOMIC DNA]</scope>
    <source>
        <strain evidence="6 7">ATCC BAA-384</strain>
    </source>
</reference>
<dbReference type="SUPFAM" id="SSF46785">
    <property type="entry name" value="Winged helix' DNA-binding domain"/>
    <property type="match status" value="1"/>
</dbReference>
<dbReference type="InterPro" id="IPR000847">
    <property type="entry name" value="LysR_HTH_N"/>
</dbReference>
<evidence type="ECO:0000313" key="7">
    <source>
        <dbReference type="Proteomes" id="UP000315753"/>
    </source>
</evidence>
<dbReference type="AlphaFoldDB" id="A0A540V3P1"/>
<dbReference type="Pfam" id="PF00126">
    <property type="entry name" value="HTH_1"/>
    <property type="match status" value="1"/>
</dbReference>
<organism evidence="6 7">
    <name type="scientific">Ureibacillus terrenus</name>
    <dbReference type="NCBI Taxonomy" id="118246"/>
    <lineage>
        <taxon>Bacteria</taxon>
        <taxon>Bacillati</taxon>
        <taxon>Bacillota</taxon>
        <taxon>Bacilli</taxon>
        <taxon>Bacillales</taxon>
        <taxon>Caryophanaceae</taxon>
        <taxon>Ureibacillus</taxon>
    </lineage>
</organism>
<dbReference type="Pfam" id="PF03466">
    <property type="entry name" value="LysR_substrate"/>
    <property type="match status" value="1"/>
</dbReference>
<accession>A0A540V3P1</accession>
<dbReference type="GO" id="GO:0003677">
    <property type="term" value="F:DNA binding"/>
    <property type="evidence" value="ECO:0007669"/>
    <property type="project" value="UniProtKB-KW"/>
</dbReference>
<keyword evidence="3" id="KW-0238">DNA-binding</keyword>
<dbReference type="InterPro" id="IPR005119">
    <property type="entry name" value="LysR_subst-bd"/>
</dbReference>
<dbReference type="PANTHER" id="PTHR30419">
    <property type="entry name" value="HTH-TYPE TRANSCRIPTIONAL REGULATOR YBHD"/>
    <property type="match status" value="1"/>
</dbReference>
<dbReference type="InterPro" id="IPR036388">
    <property type="entry name" value="WH-like_DNA-bd_sf"/>
</dbReference>
<dbReference type="GO" id="GO:0003700">
    <property type="term" value="F:DNA-binding transcription factor activity"/>
    <property type="evidence" value="ECO:0007669"/>
    <property type="project" value="InterPro"/>
</dbReference>
<dbReference type="PRINTS" id="PR00039">
    <property type="entry name" value="HTHLYSR"/>
</dbReference>
<keyword evidence="7" id="KW-1185">Reference proteome</keyword>
<dbReference type="GO" id="GO:0005829">
    <property type="term" value="C:cytosol"/>
    <property type="evidence" value="ECO:0007669"/>
    <property type="project" value="TreeGrafter"/>
</dbReference>
<dbReference type="InterPro" id="IPR036390">
    <property type="entry name" value="WH_DNA-bd_sf"/>
</dbReference>
<evidence type="ECO:0000259" key="5">
    <source>
        <dbReference type="PROSITE" id="PS50931"/>
    </source>
</evidence>